<evidence type="ECO:0000313" key="1">
    <source>
        <dbReference type="EMBL" id="MFC6865795.1"/>
    </source>
</evidence>
<evidence type="ECO:0000313" key="2">
    <source>
        <dbReference type="Proteomes" id="UP001596337"/>
    </source>
</evidence>
<accession>A0ABW2BS45</accession>
<proteinExistence type="predicted"/>
<protein>
    <submittedName>
        <fullName evidence="1">Uncharacterized protein</fullName>
    </submittedName>
</protein>
<sequence>MTISSRGYFIMNAIAMRAFPLYPPRVGFRSGKNPDDFVGGRPYYDVGVSGSGAEFDTRSFVARAVGAVFVSSGNTSSRWCVLGERLS</sequence>
<comment type="caution">
    <text evidence="1">The sequence shown here is derived from an EMBL/GenBank/DDBJ whole genome shotgun (WGS) entry which is preliminary data.</text>
</comment>
<dbReference type="RefSeq" id="WP_345403594.1">
    <property type="nucleotide sequence ID" value="NZ_BAABLA010000115.1"/>
</dbReference>
<gene>
    <name evidence="1" type="ORF">ACFQGD_01405</name>
</gene>
<keyword evidence="2" id="KW-1185">Reference proteome</keyword>
<dbReference type="Proteomes" id="UP001596337">
    <property type="component" value="Unassembled WGS sequence"/>
</dbReference>
<reference evidence="2" key="1">
    <citation type="journal article" date="2019" name="Int. J. Syst. Evol. Microbiol.">
        <title>The Global Catalogue of Microorganisms (GCM) 10K type strain sequencing project: providing services to taxonomists for standard genome sequencing and annotation.</title>
        <authorList>
            <consortium name="The Broad Institute Genomics Platform"/>
            <consortium name="The Broad Institute Genome Sequencing Center for Infectious Disease"/>
            <person name="Wu L."/>
            <person name="Ma J."/>
        </authorList>
    </citation>
    <scope>NUCLEOTIDE SEQUENCE [LARGE SCALE GENOMIC DNA]</scope>
    <source>
        <strain evidence="2">KCTC 32255</strain>
    </source>
</reference>
<name>A0ABW2BS45_9PSEU</name>
<dbReference type="EMBL" id="JBHSXX010000001">
    <property type="protein sequence ID" value="MFC6865795.1"/>
    <property type="molecule type" value="Genomic_DNA"/>
</dbReference>
<organism evidence="1 2">
    <name type="scientific">Haloechinothrix salitolerans</name>
    <dbReference type="NCBI Taxonomy" id="926830"/>
    <lineage>
        <taxon>Bacteria</taxon>
        <taxon>Bacillati</taxon>
        <taxon>Actinomycetota</taxon>
        <taxon>Actinomycetes</taxon>
        <taxon>Pseudonocardiales</taxon>
        <taxon>Pseudonocardiaceae</taxon>
        <taxon>Haloechinothrix</taxon>
    </lineage>
</organism>